<evidence type="ECO:0000256" key="6">
    <source>
        <dbReference type="ARBA" id="ARBA00023136"/>
    </source>
</evidence>
<evidence type="ECO:0000313" key="9">
    <source>
        <dbReference type="EMBL" id="KAK5638443.1"/>
    </source>
</evidence>
<comment type="similarity">
    <text evidence="2">Belongs to the CD36 family.</text>
</comment>
<dbReference type="PANTHER" id="PTHR11923">
    <property type="entry name" value="SCAVENGER RECEPTOR CLASS B TYPE-1 SR-B1"/>
    <property type="match status" value="1"/>
</dbReference>
<reference evidence="9 10" key="1">
    <citation type="journal article" date="2024" name="Insects">
        <title>An Improved Chromosome-Level Genome Assembly of the Firefly Pyrocoelia pectoralis.</title>
        <authorList>
            <person name="Fu X."/>
            <person name="Meyer-Rochow V.B."/>
            <person name="Ballantyne L."/>
            <person name="Zhu X."/>
        </authorList>
    </citation>
    <scope>NUCLEOTIDE SEQUENCE [LARGE SCALE GENOMIC DNA]</scope>
    <source>
        <strain evidence="9">XCY_ONT2</strain>
    </source>
</reference>
<dbReference type="AlphaFoldDB" id="A0AAN7V003"/>
<comment type="caution">
    <text evidence="9">The sequence shown here is derived from an EMBL/GenBank/DDBJ whole genome shotgun (WGS) entry which is preliminary data.</text>
</comment>
<evidence type="ECO:0000256" key="1">
    <source>
        <dbReference type="ARBA" id="ARBA00004236"/>
    </source>
</evidence>
<protein>
    <recommendedName>
        <fullName evidence="11">Scavenger receptor class B member 1</fullName>
    </recommendedName>
</protein>
<evidence type="ECO:0000313" key="10">
    <source>
        <dbReference type="Proteomes" id="UP001329430"/>
    </source>
</evidence>
<dbReference type="GO" id="GO:0005886">
    <property type="term" value="C:plasma membrane"/>
    <property type="evidence" value="ECO:0007669"/>
    <property type="project" value="UniProtKB-SubCell"/>
</dbReference>
<accession>A0AAN7V003</accession>
<dbReference type="PANTHER" id="PTHR11923:SF67">
    <property type="entry name" value="RE68569P"/>
    <property type="match status" value="1"/>
</dbReference>
<evidence type="ECO:0008006" key="11">
    <source>
        <dbReference type="Google" id="ProtNLM"/>
    </source>
</evidence>
<dbReference type="Pfam" id="PF01130">
    <property type="entry name" value="CD36"/>
    <property type="match status" value="1"/>
</dbReference>
<evidence type="ECO:0000256" key="8">
    <source>
        <dbReference type="SAM" id="Phobius"/>
    </source>
</evidence>
<evidence type="ECO:0000256" key="7">
    <source>
        <dbReference type="ARBA" id="ARBA00023180"/>
    </source>
</evidence>
<name>A0AAN7V003_9COLE</name>
<proteinExistence type="inferred from homology"/>
<dbReference type="GO" id="GO:0005737">
    <property type="term" value="C:cytoplasm"/>
    <property type="evidence" value="ECO:0007669"/>
    <property type="project" value="TreeGrafter"/>
</dbReference>
<organism evidence="9 10">
    <name type="scientific">Pyrocoelia pectoralis</name>
    <dbReference type="NCBI Taxonomy" id="417401"/>
    <lineage>
        <taxon>Eukaryota</taxon>
        <taxon>Metazoa</taxon>
        <taxon>Ecdysozoa</taxon>
        <taxon>Arthropoda</taxon>
        <taxon>Hexapoda</taxon>
        <taxon>Insecta</taxon>
        <taxon>Pterygota</taxon>
        <taxon>Neoptera</taxon>
        <taxon>Endopterygota</taxon>
        <taxon>Coleoptera</taxon>
        <taxon>Polyphaga</taxon>
        <taxon>Elateriformia</taxon>
        <taxon>Elateroidea</taxon>
        <taxon>Lampyridae</taxon>
        <taxon>Lampyrinae</taxon>
        <taxon>Pyrocoelia</taxon>
    </lineage>
</organism>
<evidence type="ECO:0000256" key="2">
    <source>
        <dbReference type="ARBA" id="ARBA00010532"/>
    </source>
</evidence>
<dbReference type="Proteomes" id="UP001329430">
    <property type="component" value="Chromosome 10"/>
</dbReference>
<evidence type="ECO:0000256" key="4">
    <source>
        <dbReference type="ARBA" id="ARBA00022692"/>
    </source>
</evidence>
<evidence type="ECO:0000256" key="5">
    <source>
        <dbReference type="ARBA" id="ARBA00022989"/>
    </source>
</evidence>
<keyword evidence="6 8" id="KW-0472">Membrane</keyword>
<feature type="transmembrane region" description="Helical" evidence="8">
    <location>
        <begin position="350"/>
        <end position="371"/>
    </location>
</feature>
<keyword evidence="10" id="KW-1185">Reference proteome</keyword>
<dbReference type="GO" id="GO:0005044">
    <property type="term" value="F:scavenger receptor activity"/>
    <property type="evidence" value="ECO:0007669"/>
    <property type="project" value="TreeGrafter"/>
</dbReference>
<keyword evidence="7" id="KW-0325">Glycoprotein</keyword>
<dbReference type="PRINTS" id="PR01609">
    <property type="entry name" value="CD36FAMILY"/>
</dbReference>
<gene>
    <name evidence="9" type="ORF">RI129_012738</name>
</gene>
<keyword evidence="5 8" id="KW-1133">Transmembrane helix</keyword>
<evidence type="ECO:0000256" key="3">
    <source>
        <dbReference type="ARBA" id="ARBA00022475"/>
    </source>
</evidence>
<dbReference type="EMBL" id="JAVRBK010000010">
    <property type="protein sequence ID" value="KAK5638443.1"/>
    <property type="molecule type" value="Genomic_DNA"/>
</dbReference>
<keyword evidence="4 8" id="KW-0812">Transmembrane</keyword>
<dbReference type="InterPro" id="IPR002159">
    <property type="entry name" value="CD36_fam"/>
</dbReference>
<sequence>MSHDEVQFNENGTLTAIPKHPLVWVPEMSEGNQEDDLLVLPHIALLSITQVTSTSSFVTRLGLNIVIRQTNTQPLVEMTAKEFMFGYDSTLMSLGYQFLPSWINFEKLGLIDRMYDFEGDYETVFTGENDIAKSGLIDTYRGSHTLTQWEGQCGNVHNASDATKFSGNIQENDTLLFFRKSMCRAYEMIRVNSTTRSGLDGYIYHFAPNSNDNGNIRPENSCFCTETPCLPSGLLDVRGCYYGFPIATSYPHFFGADPKVRESVDGTNPDYEKHHSYFIIEPKSGLPLEVAARFQINMVLGNLESMAHVEQFSHMTLPLLWTETRLFGLPDSLQSRFRLYLNVLPIVETVSMYASFVLGTFLIWLSCWQYLKKIKNMTRTRKTWIDEFVEEPDTIKRASLTNRELETYYDSLVTPLNQDIVEHRSDEEI</sequence>
<comment type="subcellular location">
    <subcellularLocation>
        <location evidence="1">Cell membrane</location>
    </subcellularLocation>
</comment>
<keyword evidence="3" id="KW-1003">Cell membrane</keyword>